<evidence type="ECO:0000256" key="2">
    <source>
        <dbReference type="ARBA" id="ARBA00019841"/>
    </source>
</evidence>
<name>A0A554JCB9_9BACT</name>
<dbReference type="GO" id="GO:0006281">
    <property type="term" value="P:DNA repair"/>
    <property type="evidence" value="ECO:0007669"/>
    <property type="project" value="InterPro"/>
</dbReference>
<sequence length="647" mass="70483">MSTSDSKSIVHPADSSDPVVEGAAPLETLAPLKVADLVETAAPLGNSHETAASLAAPLATSATLEAADLVAASQVDRQARRWSWPKRQSSDLLKAILLGRGYLTDEAQAEFLHPEYERLSDPSLILNAEAAAGLILSVIQSGQPIAIFGDYDHDGTPAAALLGHWLKRLGANLFDIIIPERHEGYGLNQLVIDRLIAHSVKLLITVDCGITSRSELAEAAAHGLQSIVIDHHLPVESSFPDAAIVVNLKQAGETSPDRDLAAAGLAWQLTRLIVRRSGQFDESQLKWDLDLVAIATICDLVPLTGANRILAHYGLLVLTKTRRPGLRALINRAGLTALPELESAKVAWQLGPRLNAPSRLGAAQLPLQLLMSTDIHEAEALAEQIEQHNLERQAKTQAAIRQAEALIASWSDLPSAIVISAPSPDWPEGILGLIASRLLEKYRRPVMVLSVNAELKLARGSARAPEPYNLVTLFEATSQHLIKFGGHARAAGLSLEPGQLESFTQAIIIACDQIKEQVDTEKTEIIRGELLVQANELTLESYQRLRALEPTGMANPEPELVLSPAQLLTVERLGPLKEHARLAIEYQGQRFSLIYFNPPHEEQWQIGQMYDWLIKLKLNHFRGETRLDLVVRASQLSQTDLTGMTDG</sequence>
<keyword evidence="5 10" id="KW-0269">Exonuclease</keyword>
<dbReference type="GO" id="GO:0003676">
    <property type="term" value="F:nucleic acid binding"/>
    <property type="evidence" value="ECO:0007669"/>
    <property type="project" value="InterPro"/>
</dbReference>
<gene>
    <name evidence="10" type="ORF">CEO22_277</name>
</gene>
<keyword evidence="3" id="KW-0540">Nuclease</keyword>
<dbReference type="Gene3D" id="3.90.1640.30">
    <property type="match status" value="1"/>
</dbReference>
<evidence type="ECO:0000256" key="5">
    <source>
        <dbReference type="ARBA" id="ARBA00022839"/>
    </source>
</evidence>
<feature type="domain" description="RecJ OB" evidence="9">
    <location>
        <begin position="532"/>
        <end position="632"/>
    </location>
</feature>
<dbReference type="InterPro" id="IPR001667">
    <property type="entry name" value="DDH_dom"/>
</dbReference>
<evidence type="ECO:0000259" key="8">
    <source>
        <dbReference type="Pfam" id="PF02272"/>
    </source>
</evidence>
<evidence type="ECO:0000256" key="3">
    <source>
        <dbReference type="ARBA" id="ARBA00022722"/>
    </source>
</evidence>
<evidence type="ECO:0000313" key="10">
    <source>
        <dbReference type="EMBL" id="TSC65969.1"/>
    </source>
</evidence>
<evidence type="ECO:0000256" key="4">
    <source>
        <dbReference type="ARBA" id="ARBA00022801"/>
    </source>
</evidence>
<dbReference type="PANTHER" id="PTHR30255:SF2">
    <property type="entry name" value="SINGLE-STRANDED-DNA-SPECIFIC EXONUCLEASE RECJ"/>
    <property type="match status" value="1"/>
</dbReference>
<evidence type="ECO:0000256" key="6">
    <source>
        <dbReference type="SAM" id="MobiDB-lite"/>
    </source>
</evidence>
<dbReference type="SUPFAM" id="SSF64182">
    <property type="entry name" value="DHH phosphoesterases"/>
    <property type="match status" value="1"/>
</dbReference>
<dbReference type="AlphaFoldDB" id="A0A554JCB9"/>
<feature type="region of interest" description="Disordered" evidence="6">
    <location>
        <begin position="1"/>
        <end position="21"/>
    </location>
</feature>
<dbReference type="Pfam" id="PF17768">
    <property type="entry name" value="RecJ_OB"/>
    <property type="match status" value="1"/>
</dbReference>
<dbReference type="GO" id="GO:0006310">
    <property type="term" value="P:DNA recombination"/>
    <property type="evidence" value="ECO:0007669"/>
    <property type="project" value="InterPro"/>
</dbReference>
<dbReference type="EMBL" id="VMFD01000020">
    <property type="protein sequence ID" value="TSC65969.1"/>
    <property type="molecule type" value="Genomic_DNA"/>
</dbReference>
<keyword evidence="4" id="KW-0378">Hydrolase</keyword>
<evidence type="ECO:0000259" key="7">
    <source>
        <dbReference type="Pfam" id="PF01368"/>
    </source>
</evidence>
<feature type="domain" description="DDH" evidence="7">
    <location>
        <begin position="145"/>
        <end position="296"/>
    </location>
</feature>
<dbReference type="Proteomes" id="UP000316253">
    <property type="component" value="Unassembled WGS sequence"/>
</dbReference>
<dbReference type="InterPro" id="IPR038763">
    <property type="entry name" value="DHH_sf"/>
</dbReference>
<dbReference type="InterPro" id="IPR051673">
    <property type="entry name" value="SSDNA_exonuclease_RecJ"/>
</dbReference>
<organism evidence="10 11">
    <name type="scientific">Candidatus Berkelbacteria bacterium Gr01-1014_85</name>
    <dbReference type="NCBI Taxonomy" id="2017150"/>
    <lineage>
        <taxon>Bacteria</taxon>
        <taxon>Candidatus Berkelbacteria</taxon>
    </lineage>
</organism>
<proteinExistence type="inferred from homology"/>
<dbReference type="Gene3D" id="3.10.310.30">
    <property type="match status" value="1"/>
</dbReference>
<comment type="similarity">
    <text evidence="1">Belongs to the RecJ family.</text>
</comment>
<dbReference type="Pfam" id="PF01368">
    <property type="entry name" value="DHH"/>
    <property type="match status" value="1"/>
</dbReference>
<dbReference type="GO" id="GO:0008409">
    <property type="term" value="F:5'-3' exonuclease activity"/>
    <property type="evidence" value="ECO:0007669"/>
    <property type="project" value="InterPro"/>
</dbReference>
<dbReference type="InterPro" id="IPR041122">
    <property type="entry name" value="RecJ_OB"/>
</dbReference>
<evidence type="ECO:0000256" key="1">
    <source>
        <dbReference type="ARBA" id="ARBA00005915"/>
    </source>
</evidence>
<feature type="domain" description="DHHA1" evidence="8">
    <location>
        <begin position="423"/>
        <end position="507"/>
    </location>
</feature>
<evidence type="ECO:0000259" key="9">
    <source>
        <dbReference type="Pfam" id="PF17768"/>
    </source>
</evidence>
<comment type="caution">
    <text evidence="10">The sequence shown here is derived from an EMBL/GenBank/DDBJ whole genome shotgun (WGS) entry which is preliminary data.</text>
</comment>
<evidence type="ECO:0000313" key="11">
    <source>
        <dbReference type="Proteomes" id="UP000316253"/>
    </source>
</evidence>
<reference evidence="10 11" key="1">
    <citation type="submission" date="2017-08" db="EMBL/GenBank/DDBJ databases">
        <title>Mechanisms for carbon and nitrogen cycling indicate functional differentiation within the Candidate Phyla Radiation.</title>
        <authorList>
            <person name="Danczak R.E."/>
            <person name="Johnston M.D."/>
            <person name="Kenah C."/>
            <person name="Slattery M."/>
            <person name="Wrighton K.C."/>
            <person name="Wilkins M.J."/>
        </authorList>
    </citation>
    <scope>NUCLEOTIDE SEQUENCE [LARGE SCALE GENOMIC DNA]</scope>
    <source>
        <strain evidence="10">Gr01-1014_85</strain>
    </source>
</reference>
<dbReference type="InterPro" id="IPR003156">
    <property type="entry name" value="DHHA1_dom"/>
</dbReference>
<accession>A0A554JCB9</accession>
<dbReference type="Pfam" id="PF02272">
    <property type="entry name" value="DHHA1"/>
    <property type="match status" value="1"/>
</dbReference>
<protein>
    <recommendedName>
        <fullName evidence="2">Single-stranded-DNA-specific exonuclease RecJ</fullName>
    </recommendedName>
</protein>
<dbReference type="InterPro" id="IPR004610">
    <property type="entry name" value="RecJ"/>
</dbReference>
<dbReference type="PANTHER" id="PTHR30255">
    <property type="entry name" value="SINGLE-STRANDED-DNA-SPECIFIC EXONUCLEASE RECJ"/>
    <property type="match status" value="1"/>
</dbReference>
<dbReference type="NCBIfam" id="TIGR00644">
    <property type="entry name" value="recJ"/>
    <property type="match status" value="1"/>
</dbReference>